<comment type="similarity">
    <text evidence="3">Belongs to the methyl-accepting chemotaxis (MCP) protein family.</text>
</comment>
<proteinExistence type="inferred from homology"/>
<evidence type="ECO:0000313" key="7">
    <source>
        <dbReference type="EMBL" id="CAH9057238.1"/>
    </source>
</evidence>
<evidence type="ECO:0000256" key="3">
    <source>
        <dbReference type="ARBA" id="ARBA00029447"/>
    </source>
</evidence>
<dbReference type="GO" id="GO:0007165">
    <property type="term" value="P:signal transduction"/>
    <property type="evidence" value="ECO:0007669"/>
    <property type="project" value="UniProtKB-KW"/>
</dbReference>
<keyword evidence="5" id="KW-0175">Coiled coil</keyword>
<dbReference type="GO" id="GO:0006935">
    <property type="term" value="P:chemotaxis"/>
    <property type="evidence" value="ECO:0007669"/>
    <property type="project" value="InterPro"/>
</dbReference>
<protein>
    <recommendedName>
        <fullName evidence="6">Methyl-accepting transducer domain-containing protein</fullName>
    </recommendedName>
</protein>
<dbReference type="SUPFAM" id="SSF58104">
    <property type="entry name" value="Methyl-accepting chemotaxis protein (MCP) signaling domain"/>
    <property type="match status" value="1"/>
</dbReference>
<dbReference type="PANTHER" id="PTHR32089:SF70">
    <property type="entry name" value="ENERGY TAXIS MODULATING METHYL ACCEPTING SENSORY TRANSDUCER"/>
    <property type="match status" value="1"/>
</dbReference>
<dbReference type="EMBL" id="CAMAPB010000019">
    <property type="protein sequence ID" value="CAH9057238.1"/>
    <property type="molecule type" value="Genomic_DNA"/>
</dbReference>
<dbReference type="Gene3D" id="6.10.250.3200">
    <property type="match status" value="1"/>
</dbReference>
<sequence length="370" mass="40893">MLFNSKYKNKINELNNELIQLKKTNEKLEAQLLAANSEQSQQNDNEIANDTAFVKQRELNTLSLQSSDLISDIRESLASTSHKLINDITSFKSSQELLDTILDMLATTSSSTHNISRDTKSATKSVKELQSVTIGINDFVNIIKGISDQTNLLALNAAIEAARAGEQGRGFAVVADEVRTLAQRSSDASNEISNLIAKVNEQMQSVVTNITNVSEESDGIANSSSEIDATAKKVVELSQNMYSVIVNSSADAFIQTVKMDHIVWKYDIYKVILGQSNKTAEDFSDHTMCRLGKWYYQGEGALKYSSINDFKALEQPHEDVHKNGFAALEAFQLGDINTAVEKVSLMEQASFKVVDILSALSHKIMDYNCK</sequence>
<dbReference type="GO" id="GO:0016020">
    <property type="term" value="C:membrane"/>
    <property type="evidence" value="ECO:0007669"/>
    <property type="project" value="UniProtKB-SubCell"/>
</dbReference>
<accession>A0A9W4VV45</accession>
<dbReference type="GO" id="GO:0004888">
    <property type="term" value="F:transmembrane signaling receptor activity"/>
    <property type="evidence" value="ECO:0007669"/>
    <property type="project" value="InterPro"/>
</dbReference>
<keyword evidence="8" id="KW-1185">Reference proteome</keyword>
<evidence type="ECO:0000256" key="2">
    <source>
        <dbReference type="ARBA" id="ARBA00023224"/>
    </source>
</evidence>
<dbReference type="PROSITE" id="PS50111">
    <property type="entry name" value="CHEMOTAXIS_TRANSDUC_2"/>
    <property type="match status" value="1"/>
</dbReference>
<comment type="subcellular location">
    <subcellularLocation>
        <location evidence="1">Membrane</location>
    </subcellularLocation>
</comment>
<dbReference type="SMART" id="SM00283">
    <property type="entry name" value="MA"/>
    <property type="match status" value="1"/>
</dbReference>
<evidence type="ECO:0000256" key="1">
    <source>
        <dbReference type="ARBA" id="ARBA00004370"/>
    </source>
</evidence>
<dbReference type="InterPro" id="IPR025991">
    <property type="entry name" value="Chemoreceptor_zinc-bind_dom"/>
</dbReference>
<dbReference type="Proteomes" id="UP001152447">
    <property type="component" value="Unassembled WGS sequence"/>
</dbReference>
<name>A0A9W4VV45_PSEHA</name>
<dbReference type="PANTHER" id="PTHR32089">
    <property type="entry name" value="METHYL-ACCEPTING CHEMOTAXIS PROTEIN MCPB"/>
    <property type="match status" value="1"/>
</dbReference>
<dbReference type="Pfam" id="PF13682">
    <property type="entry name" value="CZB"/>
    <property type="match status" value="1"/>
</dbReference>
<reference evidence="7" key="1">
    <citation type="submission" date="2022-07" db="EMBL/GenBank/DDBJ databases">
        <authorList>
            <person name="Criscuolo A."/>
        </authorList>
    </citation>
    <scope>NUCLEOTIDE SEQUENCE</scope>
    <source>
        <strain evidence="7">CIP103197</strain>
    </source>
</reference>
<keyword evidence="2 4" id="KW-0807">Transducer</keyword>
<dbReference type="AlphaFoldDB" id="A0A9W4VV45"/>
<dbReference type="RefSeq" id="WP_013464646.1">
    <property type="nucleotide sequence ID" value="NZ_CAMAPB010000019.1"/>
</dbReference>
<evidence type="ECO:0000256" key="5">
    <source>
        <dbReference type="SAM" id="Coils"/>
    </source>
</evidence>
<dbReference type="PRINTS" id="PR00260">
    <property type="entry name" value="CHEMTRNSDUCR"/>
</dbReference>
<organism evidence="7 8">
    <name type="scientific">Pseudoalteromonas haloplanktis</name>
    <name type="common">Alteromonas haloplanktis</name>
    <dbReference type="NCBI Taxonomy" id="228"/>
    <lineage>
        <taxon>Bacteria</taxon>
        <taxon>Pseudomonadati</taxon>
        <taxon>Pseudomonadota</taxon>
        <taxon>Gammaproteobacteria</taxon>
        <taxon>Alteromonadales</taxon>
        <taxon>Pseudoalteromonadaceae</taxon>
        <taxon>Pseudoalteromonas</taxon>
    </lineage>
</organism>
<dbReference type="Gene3D" id="1.20.120.30">
    <property type="entry name" value="Aspartate receptor, ligand-binding domain"/>
    <property type="match status" value="1"/>
</dbReference>
<dbReference type="GeneID" id="99693450"/>
<evidence type="ECO:0000313" key="8">
    <source>
        <dbReference type="Proteomes" id="UP001152447"/>
    </source>
</evidence>
<feature type="coiled-coil region" evidence="5">
    <location>
        <begin position="4"/>
        <end position="45"/>
    </location>
</feature>
<evidence type="ECO:0000256" key="4">
    <source>
        <dbReference type="PROSITE-ProRule" id="PRU00284"/>
    </source>
</evidence>
<dbReference type="InterPro" id="IPR004090">
    <property type="entry name" value="Chemotax_Me-accpt_rcpt"/>
</dbReference>
<dbReference type="Pfam" id="PF00015">
    <property type="entry name" value="MCPsignal"/>
    <property type="match status" value="1"/>
</dbReference>
<dbReference type="InterPro" id="IPR004089">
    <property type="entry name" value="MCPsignal_dom"/>
</dbReference>
<evidence type="ECO:0000259" key="6">
    <source>
        <dbReference type="PROSITE" id="PS50111"/>
    </source>
</evidence>
<feature type="domain" description="Methyl-accepting transducer" evidence="6">
    <location>
        <begin position="103"/>
        <end position="255"/>
    </location>
</feature>
<gene>
    <name evidence="7" type="ORF">PSEHALCIP103_01616</name>
</gene>
<comment type="caution">
    <text evidence="7">The sequence shown here is derived from an EMBL/GenBank/DDBJ whole genome shotgun (WGS) entry which is preliminary data.</text>
</comment>